<sequence length="346" mass="39624">MSLLITRGLITIMSFKHYLFAILLFFIANSSVTAVEILSRIDNGNWESVNAIYPLKGQDITLKVAEVPGATIRWYQIFPDISQFYQNANHFKSKNPYKWRGFDKIVYERQEISQFRDQWEIRPFEDSSGLPENPWSRDVVVSLLYQKELGSFWFQVEIETEDQIIRKSPGIEDSNKKGLSPKVFRVSIREKDGYLGYLTSYFNVPALFGSVTYQSDNYIGSDCADVLVTAYGKWKGKRVRRNYNVAMLVKKLPKRGEFDLVDGGVPTKTLTWGKDVRPGDFLAVRYPGAKQYQHIAALSDDANNNGVLDEGDRVLHAGLLPLTYSYLEEGYFDGHIVIVRPTNRLK</sequence>
<proteinExistence type="predicted"/>
<organism evidence="1 2">
    <name type="scientific">Candidatus Thiomargarita nelsonii</name>
    <dbReference type="NCBI Taxonomy" id="1003181"/>
    <lineage>
        <taxon>Bacteria</taxon>
        <taxon>Pseudomonadati</taxon>
        <taxon>Pseudomonadota</taxon>
        <taxon>Gammaproteobacteria</taxon>
        <taxon>Thiotrichales</taxon>
        <taxon>Thiotrichaceae</taxon>
        <taxon>Thiomargarita</taxon>
    </lineage>
</organism>
<gene>
    <name evidence="1" type="ORF">THIOM_005416</name>
</gene>
<comment type="caution">
    <text evidence="1">The sequence shown here is derived from an EMBL/GenBank/DDBJ whole genome shotgun (WGS) entry which is preliminary data.</text>
</comment>
<name>A0A176RTA2_9GAMM</name>
<dbReference type="PATRIC" id="fig|1003181.4.peg.7194"/>
<keyword evidence="2" id="KW-1185">Reference proteome</keyword>
<reference evidence="1 2" key="1">
    <citation type="submission" date="2016-05" db="EMBL/GenBank/DDBJ databases">
        <title>Single-cell genome of chain-forming Candidatus Thiomargarita nelsonii and comparison to other large sulfur-oxidizing bacteria.</title>
        <authorList>
            <person name="Winkel M."/>
            <person name="Salman V."/>
            <person name="Woyke T."/>
            <person name="Schulz-Vogt H."/>
            <person name="Richter M."/>
            <person name="Flood B."/>
            <person name="Bailey J."/>
            <person name="Amann R."/>
            <person name="Mussmann M."/>
        </authorList>
    </citation>
    <scope>NUCLEOTIDE SEQUENCE [LARGE SCALE GENOMIC DNA]</scope>
    <source>
        <strain evidence="1 2">THI036</strain>
    </source>
</reference>
<dbReference type="AlphaFoldDB" id="A0A176RTA2"/>
<evidence type="ECO:0000313" key="2">
    <source>
        <dbReference type="Proteomes" id="UP000076962"/>
    </source>
</evidence>
<dbReference type="Proteomes" id="UP000076962">
    <property type="component" value="Unassembled WGS sequence"/>
</dbReference>
<accession>A0A176RTA2</accession>
<protein>
    <submittedName>
        <fullName evidence="1">Uncharacterized protein</fullName>
    </submittedName>
</protein>
<evidence type="ECO:0000313" key="1">
    <source>
        <dbReference type="EMBL" id="OAD18974.1"/>
    </source>
</evidence>
<dbReference type="EMBL" id="LUTY01003002">
    <property type="protein sequence ID" value="OAD18974.1"/>
    <property type="molecule type" value="Genomic_DNA"/>
</dbReference>